<proteinExistence type="predicted"/>
<sequence>MLARKQQVRITPAQQQHHRKNAGHALERLDDCAALEQGANQENERGQTQRKFLGSNRKKITNRGKYLKQDRPAQQ</sequence>
<feature type="region of interest" description="Disordered" evidence="1">
    <location>
        <begin position="1"/>
        <end position="75"/>
    </location>
</feature>
<reference evidence="2 3" key="1">
    <citation type="submission" date="2019-11" db="EMBL/GenBank/DDBJ databases">
        <title>Caenimonas koreensis gen. nov., sp. nov., isolated from activated sludge.</title>
        <authorList>
            <person name="Seung H.R."/>
        </authorList>
    </citation>
    <scope>NUCLEOTIDE SEQUENCE [LARGE SCALE GENOMIC DNA]</scope>
    <source>
        <strain evidence="2 3">EMB320</strain>
    </source>
</reference>
<dbReference type="EMBL" id="WJBU01000001">
    <property type="protein sequence ID" value="MRD45830.1"/>
    <property type="molecule type" value="Genomic_DNA"/>
</dbReference>
<organism evidence="2 3">
    <name type="scientific">Caenimonas koreensis DSM 17982</name>
    <dbReference type="NCBI Taxonomy" id="1121255"/>
    <lineage>
        <taxon>Bacteria</taxon>
        <taxon>Pseudomonadati</taxon>
        <taxon>Pseudomonadota</taxon>
        <taxon>Betaproteobacteria</taxon>
        <taxon>Burkholderiales</taxon>
        <taxon>Comamonadaceae</taxon>
        <taxon>Caenimonas</taxon>
    </lineage>
</organism>
<accession>A0A844AP63</accession>
<feature type="compositionally biased region" description="Basic residues" evidence="1">
    <location>
        <begin position="56"/>
        <end position="66"/>
    </location>
</feature>
<dbReference type="RefSeq" id="WP_153583176.1">
    <property type="nucleotide sequence ID" value="NZ_WJBU01000001.1"/>
</dbReference>
<keyword evidence="3" id="KW-1185">Reference proteome</keyword>
<protein>
    <submittedName>
        <fullName evidence="2">Uncharacterized protein</fullName>
    </submittedName>
</protein>
<gene>
    <name evidence="2" type="ORF">GHT07_00955</name>
</gene>
<dbReference type="AlphaFoldDB" id="A0A844AP63"/>
<dbReference type="Proteomes" id="UP000487350">
    <property type="component" value="Unassembled WGS sequence"/>
</dbReference>
<name>A0A844AP63_9BURK</name>
<evidence type="ECO:0000256" key="1">
    <source>
        <dbReference type="SAM" id="MobiDB-lite"/>
    </source>
</evidence>
<evidence type="ECO:0000313" key="3">
    <source>
        <dbReference type="Proteomes" id="UP000487350"/>
    </source>
</evidence>
<comment type="caution">
    <text evidence="2">The sequence shown here is derived from an EMBL/GenBank/DDBJ whole genome shotgun (WGS) entry which is preliminary data.</text>
</comment>
<evidence type="ECO:0000313" key="2">
    <source>
        <dbReference type="EMBL" id="MRD45830.1"/>
    </source>
</evidence>